<dbReference type="RefSeq" id="WP_048096096.1">
    <property type="nucleotide sequence ID" value="NZ_CP011267.1"/>
</dbReference>
<evidence type="ECO:0000313" key="6">
    <source>
        <dbReference type="Proteomes" id="UP000034723"/>
    </source>
</evidence>
<name>A0A0F7IGG2_9EURY</name>
<accession>A0A0F7IGG2</accession>
<evidence type="ECO:0000256" key="4">
    <source>
        <dbReference type="SAM" id="Coils"/>
    </source>
</evidence>
<dbReference type="UniPathway" id="UPA00917"/>
<protein>
    <recommendedName>
        <fullName evidence="2">Poly(3-hydroxyalkanoate) polymerase subunit PhaE</fullName>
    </recommendedName>
</protein>
<comment type="pathway">
    <text evidence="1">Biopolymer metabolism; poly-(R)-3-hydroxybutanoate biosynthesis.</text>
</comment>
<evidence type="ECO:0000256" key="2">
    <source>
        <dbReference type="ARBA" id="ARBA00019066"/>
    </source>
</evidence>
<feature type="coiled-coil region" evidence="4">
    <location>
        <begin position="277"/>
        <end position="304"/>
    </location>
</feature>
<keyword evidence="3" id="KW-0583">PHB biosynthesis</keyword>
<evidence type="ECO:0000256" key="3">
    <source>
        <dbReference type="ARBA" id="ARBA00022752"/>
    </source>
</evidence>
<sequence>MLEEDIVEVFKKLPKESFELLLRNISIREHMERLWSKYSISGRIKKDEEFERVFDEIFRFFFRPLEMFLMGEQYLRYFLPGPETLKLVESQREVYEAYEDFVLSLISHMKLTSELFAGYTISETARSLTESFVNRWWDLAKRRYKLELDGYRVLNEYPFILSKETSNDLFEAAEHWETFRESFFAYRDLMRSAYDESVDEFIEYANSNRIESFDQFMNDFAEIVARKFDVLIKSEEYLKIQRMMLGSLMDYSYHMRRFFESILEQSPLNPFATVSEMDEAYKRIMDLKRKVRELERRIEELEGRLGGGGSE</sequence>
<dbReference type="InterPro" id="IPR010123">
    <property type="entry name" value="PHA_synth_III_E"/>
</dbReference>
<dbReference type="KEGG" id="gah:GAH_01710"/>
<dbReference type="EMBL" id="CP011267">
    <property type="protein sequence ID" value="AKG91007.1"/>
    <property type="molecule type" value="Genomic_DNA"/>
</dbReference>
<dbReference type="Pfam" id="PF09712">
    <property type="entry name" value="PHA_synth_III_E"/>
    <property type="match status" value="1"/>
</dbReference>
<proteinExistence type="predicted"/>
<dbReference type="GO" id="GO:0042619">
    <property type="term" value="P:poly-hydroxybutyrate biosynthetic process"/>
    <property type="evidence" value="ECO:0007669"/>
    <property type="project" value="UniProtKB-KW"/>
</dbReference>
<dbReference type="GeneID" id="24804279"/>
<dbReference type="Proteomes" id="UP000034723">
    <property type="component" value="Chromosome"/>
</dbReference>
<organism evidence="5 6">
    <name type="scientific">Geoglobus ahangari</name>
    <dbReference type="NCBI Taxonomy" id="113653"/>
    <lineage>
        <taxon>Archaea</taxon>
        <taxon>Methanobacteriati</taxon>
        <taxon>Methanobacteriota</taxon>
        <taxon>Archaeoglobi</taxon>
        <taxon>Archaeoglobales</taxon>
        <taxon>Archaeoglobaceae</taxon>
        <taxon>Geoglobus</taxon>
    </lineage>
</organism>
<keyword evidence="6" id="KW-1185">Reference proteome</keyword>
<dbReference type="STRING" id="113653.GAH_01710"/>
<evidence type="ECO:0000313" key="5">
    <source>
        <dbReference type="EMBL" id="AKG91007.1"/>
    </source>
</evidence>
<keyword evidence="4" id="KW-0175">Coiled coil</keyword>
<dbReference type="InParanoid" id="A0A0F7IGG2"/>
<dbReference type="HOGENOM" id="CLU_893126_0_0_2"/>
<evidence type="ECO:0000256" key="1">
    <source>
        <dbReference type="ARBA" id="ARBA00004683"/>
    </source>
</evidence>
<gene>
    <name evidence="5" type="ORF">GAH_01710</name>
</gene>
<dbReference type="OrthoDB" id="385714at2157"/>
<dbReference type="AlphaFoldDB" id="A0A0F7IGG2"/>
<reference evidence="5 6" key="1">
    <citation type="submission" date="2015-04" db="EMBL/GenBank/DDBJ databases">
        <title>The complete genome sequence of the hyperthermophilic, obligate iron-reducing archaeon Geoglobus ahangari strain 234T.</title>
        <authorList>
            <person name="Manzella M.P."/>
            <person name="Holmes D.E."/>
            <person name="Rocheleau J.M."/>
            <person name="Chung A."/>
            <person name="Reguera G."/>
            <person name="Kashefi K."/>
        </authorList>
    </citation>
    <scope>NUCLEOTIDE SEQUENCE [LARGE SCALE GENOMIC DNA]</scope>
    <source>
        <strain evidence="5 6">234</strain>
    </source>
</reference>